<keyword evidence="2" id="KW-1185">Reference proteome</keyword>
<protein>
    <submittedName>
        <fullName evidence="1">Uncharacterized protein</fullName>
    </submittedName>
</protein>
<accession>A0ABR2R1N0</accession>
<dbReference type="EMBL" id="JBBPBN010000028">
    <property type="protein sequence ID" value="KAK9006725.1"/>
    <property type="molecule type" value="Genomic_DNA"/>
</dbReference>
<proteinExistence type="predicted"/>
<sequence>MKSTTMTEAQDDGVIIFRSDEKEASNFFRRNKKIRLMSTVDVPKALQGHTLNVHGVPSSSTSTKHYKFMKSSKDTHPLRALLVYMSINPSPENFDLSTLALGFIICLQHRDASAHSTSLAFHFLQGHRDAHTHVSQMTPCRQKCGCLSQQSIASGMAFP</sequence>
<evidence type="ECO:0000313" key="2">
    <source>
        <dbReference type="Proteomes" id="UP001396334"/>
    </source>
</evidence>
<reference evidence="1 2" key="1">
    <citation type="journal article" date="2024" name="G3 (Bethesda)">
        <title>Genome assembly of Hibiscus sabdariffa L. provides insights into metabolisms of medicinal natural products.</title>
        <authorList>
            <person name="Kim T."/>
        </authorList>
    </citation>
    <scope>NUCLEOTIDE SEQUENCE [LARGE SCALE GENOMIC DNA]</scope>
    <source>
        <strain evidence="1">TK-2024</strain>
        <tissue evidence="1">Old leaves</tissue>
    </source>
</reference>
<comment type="caution">
    <text evidence="1">The sequence shown here is derived from an EMBL/GenBank/DDBJ whole genome shotgun (WGS) entry which is preliminary data.</text>
</comment>
<organism evidence="1 2">
    <name type="scientific">Hibiscus sabdariffa</name>
    <name type="common">roselle</name>
    <dbReference type="NCBI Taxonomy" id="183260"/>
    <lineage>
        <taxon>Eukaryota</taxon>
        <taxon>Viridiplantae</taxon>
        <taxon>Streptophyta</taxon>
        <taxon>Embryophyta</taxon>
        <taxon>Tracheophyta</taxon>
        <taxon>Spermatophyta</taxon>
        <taxon>Magnoliopsida</taxon>
        <taxon>eudicotyledons</taxon>
        <taxon>Gunneridae</taxon>
        <taxon>Pentapetalae</taxon>
        <taxon>rosids</taxon>
        <taxon>malvids</taxon>
        <taxon>Malvales</taxon>
        <taxon>Malvaceae</taxon>
        <taxon>Malvoideae</taxon>
        <taxon>Hibiscus</taxon>
    </lineage>
</organism>
<dbReference type="Proteomes" id="UP001396334">
    <property type="component" value="Unassembled WGS sequence"/>
</dbReference>
<gene>
    <name evidence="1" type="ORF">V6N11_019059</name>
</gene>
<name>A0ABR2R1N0_9ROSI</name>
<evidence type="ECO:0000313" key="1">
    <source>
        <dbReference type="EMBL" id="KAK9006725.1"/>
    </source>
</evidence>